<dbReference type="InterPro" id="IPR020449">
    <property type="entry name" value="Tscrpt_reg_AraC-type_HTH"/>
</dbReference>
<evidence type="ECO:0000313" key="6">
    <source>
        <dbReference type="Proteomes" id="UP000244161"/>
    </source>
</evidence>
<evidence type="ECO:0000313" key="5">
    <source>
        <dbReference type="EMBL" id="PTQ85367.1"/>
    </source>
</evidence>
<evidence type="ECO:0000256" key="2">
    <source>
        <dbReference type="ARBA" id="ARBA00023125"/>
    </source>
</evidence>
<evidence type="ECO:0000259" key="4">
    <source>
        <dbReference type="PROSITE" id="PS01124"/>
    </source>
</evidence>
<dbReference type="AlphaFoldDB" id="A0A2T5INH1"/>
<proteinExistence type="predicted"/>
<keyword evidence="1" id="KW-0805">Transcription regulation</keyword>
<protein>
    <submittedName>
        <fullName evidence="5">Helix-turn-helix protein</fullName>
    </submittedName>
</protein>
<name>A0A2T5INH1_9LACT</name>
<dbReference type="PRINTS" id="PR00032">
    <property type="entry name" value="HTHARAC"/>
</dbReference>
<evidence type="ECO:0000256" key="1">
    <source>
        <dbReference type="ARBA" id="ARBA00023015"/>
    </source>
</evidence>
<dbReference type="InterPro" id="IPR018062">
    <property type="entry name" value="HTH_AraC-typ_CS"/>
</dbReference>
<dbReference type="OrthoDB" id="342399at2"/>
<dbReference type="GO" id="GO:0043565">
    <property type="term" value="F:sequence-specific DNA binding"/>
    <property type="evidence" value="ECO:0007669"/>
    <property type="project" value="InterPro"/>
</dbReference>
<dbReference type="PANTHER" id="PTHR43280">
    <property type="entry name" value="ARAC-FAMILY TRANSCRIPTIONAL REGULATOR"/>
    <property type="match status" value="1"/>
</dbReference>
<accession>A0A2T5INH1</accession>
<dbReference type="PROSITE" id="PS00041">
    <property type="entry name" value="HTH_ARAC_FAMILY_1"/>
    <property type="match status" value="1"/>
</dbReference>
<dbReference type="InterPro" id="IPR018060">
    <property type="entry name" value="HTH_AraC"/>
</dbReference>
<keyword evidence="6" id="KW-1185">Reference proteome</keyword>
<organism evidence="5 6">
    <name type="scientific">Trichococcus patagoniensis</name>
    <dbReference type="NCBI Taxonomy" id="382641"/>
    <lineage>
        <taxon>Bacteria</taxon>
        <taxon>Bacillati</taxon>
        <taxon>Bacillota</taxon>
        <taxon>Bacilli</taxon>
        <taxon>Lactobacillales</taxon>
        <taxon>Carnobacteriaceae</taxon>
        <taxon>Trichococcus</taxon>
    </lineage>
</organism>
<dbReference type="InterPro" id="IPR009057">
    <property type="entry name" value="Homeodomain-like_sf"/>
</dbReference>
<gene>
    <name evidence="5" type="ORF">C8U37_1044</name>
</gene>
<dbReference type="SUPFAM" id="SSF46689">
    <property type="entry name" value="Homeodomain-like"/>
    <property type="match status" value="2"/>
</dbReference>
<dbReference type="SMART" id="SM00342">
    <property type="entry name" value="HTH_ARAC"/>
    <property type="match status" value="1"/>
</dbReference>
<comment type="caution">
    <text evidence="5">The sequence shown here is derived from an EMBL/GenBank/DDBJ whole genome shotgun (WGS) entry which is preliminary data.</text>
</comment>
<dbReference type="Pfam" id="PF12833">
    <property type="entry name" value="HTH_18"/>
    <property type="match status" value="1"/>
</dbReference>
<feature type="domain" description="HTH araC/xylS-type" evidence="4">
    <location>
        <begin position="301"/>
        <end position="399"/>
    </location>
</feature>
<reference evidence="5 6" key="1">
    <citation type="submission" date="2018-04" db="EMBL/GenBank/DDBJ databases">
        <title>Genomic Encyclopedia of Archaeal and Bacterial Type Strains, Phase II (KMG-II): from individual species to whole genera.</title>
        <authorList>
            <person name="Goeker M."/>
        </authorList>
    </citation>
    <scope>NUCLEOTIDE SEQUENCE [LARGE SCALE GENOMIC DNA]</scope>
    <source>
        <strain evidence="5 6">DSM 18806</strain>
    </source>
</reference>
<dbReference type="EMBL" id="QAOM01000004">
    <property type="protein sequence ID" value="PTQ85367.1"/>
    <property type="molecule type" value="Genomic_DNA"/>
</dbReference>
<dbReference type="GO" id="GO:0003700">
    <property type="term" value="F:DNA-binding transcription factor activity"/>
    <property type="evidence" value="ECO:0007669"/>
    <property type="project" value="InterPro"/>
</dbReference>
<dbReference type="Proteomes" id="UP000244161">
    <property type="component" value="Unassembled WGS sequence"/>
</dbReference>
<sequence>MENHDSYIRNVFEAVFDLPVRVLEYPFTDFDIINFGLRDELLKKDLPSHEELLQFFADIPTNHILCLKSSLEYTTILFRFPEPDATKLLYLGPFLEEHFSETNLAKFFRRAKLNESQSKWLVSYYQGLPIIPLQRILRVLTVILSRELPAFNPNNIVQHSFRPRYADTLRNYIDTELAFTQKYHEVLLETHRSFFQALRLGNLDTAFTVLPQYVADFHASQGLTLESLKRLLHDLNAECRMVLLSTAIPPYSIHQTWHKGSHRIQAEMNQERLQGMAGWLLSEYALLYKIYGYSDCSLIIRNVIQYIHNHMDSAISLKDVAIYFERNRSSLSRQFKQETGVSFTTFVQKVKIQASLQEVRHSNSSIQQIALSLGFDDQAYFTRVFRKHMNCSPGQYRRNLSQNNVTGSTEDEK</sequence>
<dbReference type="PANTHER" id="PTHR43280:SF2">
    <property type="entry name" value="HTH-TYPE TRANSCRIPTIONAL REGULATOR EXSA"/>
    <property type="match status" value="1"/>
</dbReference>
<dbReference type="RefSeq" id="WP_108031838.1">
    <property type="nucleotide sequence ID" value="NZ_QAOM01000004.1"/>
</dbReference>
<keyword evidence="3" id="KW-0804">Transcription</keyword>
<dbReference type="PROSITE" id="PS01124">
    <property type="entry name" value="HTH_ARAC_FAMILY_2"/>
    <property type="match status" value="1"/>
</dbReference>
<dbReference type="Gene3D" id="1.10.10.60">
    <property type="entry name" value="Homeodomain-like"/>
    <property type="match status" value="2"/>
</dbReference>
<evidence type="ECO:0000256" key="3">
    <source>
        <dbReference type="ARBA" id="ARBA00023163"/>
    </source>
</evidence>
<keyword evidence="2" id="KW-0238">DNA-binding</keyword>